<keyword evidence="5 12" id="KW-0812">Transmembrane</keyword>
<evidence type="ECO:0000259" key="14">
    <source>
        <dbReference type="PROSITE" id="PS50262"/>
    </source>
</evidence>
<dbReference type="GO" id="GO:0004930">
    <property type="term" value="F:G protein-coupled receptor activity"/>
    <property type="evidence" value="ECO:0007669"/>
    <property type="project" value="UniProtKB-KW"/>
</dbReference>
<keyword evidence="8 13" id="KW-0472">Membrane</keyword>
<feature type="transmembrane region" description="Helical" evidence="13">
    <location>
        <begin position="276"/>
        <end position="294"/>
    </location>
</feature>
<reference evidence="15" key="1">
    <citation type="submission" date="2025-08" db="UniProtKB">
        <authorList>
            <consortium name="Ensembl"/>
        </authorList>
    </citation>
    <scope>IDENTIFICATION</scope>
</reference>
<evidence type="ECO:0000256" key="11">
    <source>
        <dbReference type="ARBA" id="ARBA00023224"/>
    </source>
</evidence>
<comment type="function">
    <text evidence="1">Odorant receptor.</text>
</comment>
<dbReference type="AlphaFoldDB" id="A0A674JH56"/>
<feature type="transmembrane region" description="Helical" evidence="13">
    <location>
        <begin position="242"/>
        <end position="264"/>
    </location>
</feature>
<evidence type="ECO:0000256" key="10">
    <source>
        <dbReference type="ARBA" id="ARBA00023180"/>
    </source>
</evidence>
<dbReference type="CDD" id="cd15410">
    <property type="entry name" value="7tmA_OR5D-like"/>
    <property type="match status" value="1"/>
</dbReference>
<dbReference type="FunFam" id="1.10.1220.70:FF:000001">
    <property type="entry name" value="Olfactory receptor"/>
    <property type="match status" value="1"/>
</dbReference>
<comment type="subcellular location">
    <subcellularLocation>
        <location evidence="2 13">Cell membrane</location>
        <topology evidence="2 13">Multi-pass membrane protein</topology>
    </subcellularLocation>
</comment>
<evidence type="ECO:0000256" key="9">
    <source>
        <dbReference type="ARBA" id="ARBA00023170"/>
    </source>
</evidence>
<keyword evidence="16" id="KW-1185">Reference proteome</keyword>
<evidence type="ECO:0000313" key="16">
    <source>
        <dbReference type="Proteomes" id="UP000472274"/>
    </source>
</evidence>
<keyword evidence="10" id="KW-0325">Glycoprotein</keyword>
<dbReference type="FunFam" id="1.20.1070.10:FF:000003">
    <property type="entry name" value="Olfactory receptor"/>
    <property type="match status" value="1"/>
</dbReference>
<keyword evidence="13" id="KW-0552">Olfaction</keyword>
<evidence type="ECO:0000256" key="3">
    <source>
        <dbReference type="ARBA" id="ARBA00010663"/>
    </source>
</evidence>
<dbReference type="PROSITE" id="PS50262">
    <property type="entry name" value="G_PROTEIN_RECEP_F1_2"/>
    <property type="match status" value="1"/>
</dbReference>
<evidence type="ECO:0000256" key="1">
    <source>
        <dbReference type="ARBA" id="ARBA00002936"/>
    </source>
</evidence>
<dbReference type="Ensembl" id="ENSTMTT00000019347.1">
    <property type="protein sequence ID" value="ENSTMTP00000018689.1"/>
    <property type="gene ID" value="ENSTMTG00000013719.1"/>
</dbReference>
<evidence type="ECO:0000256" key="2">
    <source>
        <dbReference type="ARBA" id="ARBA00004651"/>
    </source>
</evidence>
<name>A0A674JH56_9SAUR</name>
<organism evidence="15 16">
    <name type="scientific">Terrapene triunguis</name>
    <name type="common">Three-toed box turtle</name>
    <dbReference type="NCBI Taxonomy" id="2587831"/>
    <lineage>
        <taxon>Eukaryota</taxon>
        <taxon>Metazoa</taxon>
        <taxon>Chordata</taxon>
        <taxon>Craniata</taxon>
        <taxon>Vertebrata</taxon>
        <taxon>Euteleostomi</taxon>
        <taxon>Archelosauria</taxon>
        <taxon>Testudinata</taxon>
        <taxon>Testudines</taxon>
        <taxon>Cryptodira</taxon>
        <taxon>Durocryptodira</taxon>
        <taxon>Testudinoidea</taxon>
        <taxon>Emydidae</taxon>
        <taxon>Terrapene</taxon>
    </lineage>
</organism>
<dbReference type="PRINTS" id="PR00245">
    <property type="entry name" value="OLFACTORYR"/>
</dbReference>
<proteinExistence type="inferred from homology"/>
<dbReference type="InParanoid" id="A0A674JH56"/>
<keyword evidence="13" id="KW-0716">Sensory transduction</keyword>
<feature type="transmembrane region" description="Helical" evidence="13">
    <location>
        <begin position="64"/>
        <end position="82"/>
    </location>
</feature>
<feature type="transmembrane region" description="Helical" evidence="13">
    <location>
        <begin position="31"/>
        <end position="52"/>
    </location>
</feature>
<evidence type="ECO:0000256" key="8">
    <source>
        <dbReference type="ARBA" id="ARBA00023136"/>
    </source>
</evidence>
<keyword evidence="11 12" id="KW-0807">Transducer</keyword>
<comment type="similarity">
    <text evidence="3 12">Belongs to the G-protein coupled receptor 1 family.</text>
</comment>
<dbReference type="GeneTree" id="ENSGT01140000282552"/>
<dbReference type="Pfam" id="PF13853">
    <property type="entry name" value="7tm_4"/>
    <property type="match status" value="1"/>
</dbReference>
<evidence type="ECO:0000256" key="12">
    <source>
        <dbReference type="RuleBase" id="RU000688"/>
    </source>
</evidence>
<sequence>MEFPMAGNNDTTVTRFILIGLTDRPEIQVPLFVVFSLIYFITLLGNLGMILVIQINPQLHTPMYFFLSNLSFLDACYSSTIAPNMLVNFLVESKGISYSGCITQYGFFAVFATTEIFLLAAMAYDRYVAICNPLLYTVTMTKKVCLMLVIGSFFWGFVNSLIHTSGLLKLSFCDSNIFNHFFCDLTPLLKLSCTNIHMNVMLVFVFGSLFEISTFLIIIVSYILIIVAMLRIRSAEGRRKAFSTCASHLTAVTIFHGTILFMYFRPSSSYSLDTDKMASVFYTVVIPMLNPLIYSLRNKDVKCAVGKMIERKMFTP</sequence>
<evidence type="ECO:0000256" key="4">
    <source>
        <dbReference type="ARBA" id="ARBA00022475"/>
    </source>
</evidence>
<dbReference type="InterPro" id="IPR000725">
    <property type="entry name" value="Olfact_rcpt"/>
</dbReference>
<feature type="domain" description="G-protein coupled receptors family 1 profile" evidence="14">
    <location>
        <begin position="45"/>
        <end position="294"/>
    </location>
</feature>
<feature type="transmembrane region" description="Helical" evidence="13">
    <location>
        <begin position="144"/>
        <end position="162"/>
    </location>
</feature>
<dbReference type="PRINTS" id="PR00237">
    <property type="entry name" value="GPCRRHODOPSN"/>
</dbReference>
<dbReference type="SUPFAM" id="SSF81321">
    <property type="entry name" value="Family A G protein-coupled receptor-like"/>
    <property type="match status" value="1"/>
</dbReference>
<evidence type="ECO:0000256" key="7">
    <source>
        <dbReference type="ARBA" id="ARBA00023040"/>
    </source>
</evidence>
<dbReference type="InterPro" id="IPR017452">
    <property type="entry name" value="GPCR_Rhodpsn_7TM"/>
</dbReference>
<feature type="transmembrane region" description="Helical" evidence="13">
    <location>
        <begin position="102"/>
        <end position="124"/>
    </location>
</feature>
<keyword evidence="4 13" id="KW-1003">Cell membrane</keyword>
<keyword evidence="7 12" id="KW-0297">G-protein coupled receptor</keyword>
<dbReference type="InterPro" id="IPR000276">
    <property type="entry name" value="GPCR_Rhodpsn"/>
</dbReference>
<dbReference type="GO" id="GO:0004984">
    <property type="term" value="F:olfactory receptor activity"/>
    <property type="evidence" value="ECO:0007669"/>
    <property type="project" value="InterPro"/>
</dbReference>
<evidence type="ECO:0000256" key="6">
    <source>
        <dbReference type="ARBA" id="ARBA00022989"/>
    </source>
</evidence>
<dbReference type="PANTHER" id="PTHR48018">
    <property type="entry name" value="OLFACTORY RECEPTOR"/>
    <property type="match status" value="1"/>
</dbReference>
<evidence type="ECO:0000256" key="5">
    <source>
        <dbReference type="ARBA" id="ARBA00022692"/>
    </source>
</evidence>
<dbReference type="Gene3D" id="1.20.1070.10">
    <property type="entry name" value="Rhodopsin 7-helix transmembrane proteins"/>
    <property type="match status" value="1"/>
</dbReference>
<accession>A0A674JH56</accession>
<reference evidence="15" key="2">
    <citation type="submission" date="2025-09" db="UniProtKB">
        <authorList>
            <consortium name="Ensembl"/>
        </authorList>
    </citation>
    <scope>IDENTIFICATION</scope>
</reference>
<protein>
    <recommendedName>
        <fullName evidence="13">Olfactory receptor</fullName>
    </recommendedName>
</protein>
<dbReference type="Proteomes" id="UP000472274">
    <property type="component" value="Unplaced"/>
</dbReference>
<keyword evidence="9 12" id="KW-0675">Receptor</keyword>
<gene>
    <name evidence="15" type="primary">LOC112125183</name>
</gene>
<dbReference type="GO" id="GO:0005886">
    <property type="term" value="C:plasma membrane"/>
    <property type="evidence" value="ECO:0007669"/>
    <property type="project" value="UniProtKB-SubCell"/>
</dbReference>
<dbReference type="PROSITE" id="PS00237">
    <property type="entry name" value="G_PROTEIN_RECEP_F1_1"/>
    <property type="match status" value="1"/>
</dbReference>
<feature type="transmembrane region" description="Helical" evidence="13">
    <location>
        <begin position="200"/>
        <end position="230"/>
    </location>
</feature>
<evidence type="ECO:0000313" key="15">
    <source>
        <dbReference type="Ensembl" id="ENSTMTP00000018689.1"/>
    </source>
</evidence>
<evidence type="ECO:0000256" key="13">
    <source>
        <dbReference type="RuleBase" id="RU363047"/>
    </source>
</evidence>
<keyword evidence="6 13" id="KW-1133">Transmembrane helix</keyword>